<comment type="subcellular location">
    <subcellularLocation>
        <location evidence="1">Membrane</location>
    </subcellularLocation>
</comment>
<keyword evidence="7 8" id="KW-0472">Membrane</keyword>
<protein>
    <submittedName>
        <fullName evidence="10">Protein translocase SEC61 complex subunit gamma</fullName>
    </submittedName>
</protein>
<dbReference type="EMBL" id="DTDH01000216">
    <property type="protein sequence ID" value="HGT99314.1"/>
    <property type="molecule type" value="Genomic_DNA"/>
</dbReference>
<keyword evidence="6" id="KW-0811">Translocation</keyword>
<organism evidence="10">
    <name type="scientific">Ignisphaera aggregans</name>
    <dbReference type="NCBI Taxonomy" id="334771"/>
    <lineage>
        <taxon>Archaea</taxon>
        <taxon>Thermoproteota</taxon>
        <taxon>Thermoprotei</taxon>
        <taxon>Desulfurococcales</taxon>
        <taxon>Desulfurococcaceae</taxon>
        <taxon>Ignisphaera</taxon>
    </lineage>
</organism>
<dbReference type="InterPro" id="IPR001901">
    <property type="entry name" value="Translocase_SecE/Sec61-g"/>
</dbReference>
<keyword evidence="4" id="KW-0653">Protein transport</keyword>
<keyword evidence="3 8" id="KW-0812">Transmembrane</keyword>
<name>A0A7J3N0L7_9CREN</name>
<evidence type="ECO:0000256" key="2">
    <source>
        <dbReference type="ARBA" id="ARBA00022448"/>
    </source>
</evidence>
<evidence type="ECO:0000256" key="7">
    <source>
        <dbReference type="ARBA" id="ARBA00023136"/>
    </source>
</evidence>
<sequence>MSRKFTDYFKDMTKVLELAEKPEGDEFKQIFKIVMLGFIVIGALSFGIAMAISTLLTVFGVGVSP</sequence>
<comment type="caution">
    <text evidence="10">The sequence shown here is derived from an EMBL/GenBank/DDBJ whole genome shotgun (WGS) entry which is preliminary data.</text>
</comment>
<evidence type="ECO:0000313" key="10">
    <source>
        <dbReference type="EMBL" id="HGT99314.1"/>
    </source>
</evidence>
<dbReference type="EMBL" id="DTAU01000152">
    <property type="protein sequence ID" value="HFQ79687.1"/>
    <property type="molecule type" value="Genomic_DNA"/>
</dbReference>
<evidence type="ECO:0000256" key="1">
    <source>
        <dbReference type="ARBA" id="ARBA00004370"/>
    </source>
</evidence>
<dbReference type="Gene3D" id="1.20.5.820">
    <property type="entry name" value="Preprotein translocase SecE subunit"/>
    <property type="match status" value="1"/>
</dbReference>
<dbReference type="InterPro" id="IPR023391">
    <property type="entry name" value="Prot_translocase_SecE_dom_sf"/>
</dbReference>
<evidence type="ECO:0000256" key="5">
    <source>
        <dbReference type="ARBA" id="ARBA00022989"/>
    </source>
</evidence>
<evidence type="ECO:0000256" key="6">
    <source>
        <dbReference type="ARBA" id="ARBA00023010"/>
    </source>
</evidence>
<gene>
    <name evidence="9" type="ORF">ENT99_08355</name>
    <name evidence="10" type="ORF">ENU64_07830</name>
</gene>
<keyword evidence="2" id="KW-0813">Transport</keyword>
<dbReference type="Pfam" id="PF00584">
    <property type="entry name" value="SecE"/>
    <property type="match status" value="1"/>
</dbReference>
<proteinExistence type="predicted"/>
<accession>A0A7J3N0L7</accession>
<feature type="transmembrane region" description="Helical" evidence="8">
    <location>
        <begin position="33"/>
        <end position="59"/>
    </location>
</feature>
<evidence type="ECO:0000256" key="8">
    <source>
        <dbReference type="SAM" id="Phobius"/>
    </source>
</evidence>
<evidence type="ECO:0000313" key="9">
    <source>
        <dbReference type="EMBL" id="HFQ79687.1"/>
    </source>
</evidence>
<keyword evidence="5 8" id="KW-1133">Transmembrane helix</keyword>
<evidence type="ECO:0000256" key="4">
    <source>
        <dbReference type="ARBA" id="ARBA00022927"/>
    </source>
</evidence>
<evidence type="ECO:0000256" key="3">
    <source>
        <dbReference type="ARBA" id="ARBA00022692"/>
    </source>
</evidence>
<dbReference type="GO" id="GO:0016020">
    <property type="term" value="C:membrane"/>
    <property type="evidence" value="ECO:0007669"/>
    <property type="project" value="UniProtKB-SubCell"/>
</dbReference>
<dbReference type="SUPFAM" id="SSF103456">
    <property type="entry name" value="Preprotein translocase SecE subunit"/>
    <property type="match status" value="1"/>
</dbReference>
<dbReference type="GO" id="GO:0006886">
    <property type="term" value="P:intracellular protein transport"/>
    <property type="evidence" value="ECO:0007669"/>
    <property type="project" value="InterPro"/>
</dbReference>
<reference evidence="10" key="1">
    <citation type="journal article" date="2020" name="mSystems">
        <title>Genome- and Community-Level Interaction Insights into Carbon Utilization and Element Cycling Functions of Hydrothermarchaeota in Hydrothermal Sediment.</title>
        <authorList>
            <person name="Zhou Z."/>
            <person name="Liu Y."/>
            <person name="Xu W."/>
            <person name="Pan J."/>
            <person name="Luo Z.H."/>
            <person name="Li M."/>
        </authorList>
    </citation>
    <scope>NUCLEOTIDE SEQUENCE [LARGE SCALE GENOMIC DNA]</scope>
    <source>
        <strain evidence="9">SpSt-629</strain>
        <strain evidence="10">SpSt-688</strain>
    </source>
</reference>
<dbReference type="GO" id="GO:0006605">
    <property type="term" value="P:protein targeting"/>
    <property type="evidence" value="ECO:0007669"/>
    <property type="project" value="InterPro"/>
</dbReference>
<dbReference type="AlphaFoldDB" id="A0A7J3N0L7"/>